<evidence type="ECO:0000313" key="2">
    <source>
        <dbReference type="Proteomes" id="UP001156560"/>
    </source>
</evidence>
<name>A0AA47JNC5_VIBPH</name>
<evidence type="ECO:0000313" key="1">
    <source>
        <dbReference type="EMBL" id="WAT93829.1"/>
    </source>
</evidence>
<protein>
    <submittedName>
        <fullName evidence="1">Plasmid mobilization relaxosome protein MobC</fullName>
    </submittedName>
</protein>
<sequence length="117" mass="13475">MEKESATIHIQTRLTPSEYKPFKTVIENFDIKKAELFRKVILSNEKNMVEVSGSVEDTDAQKRMIFLANKTSNNINQIAKKLNQAYRGEVVSERNYLKIMNELIGVRSAFEKGMDKC</sequence>
<geneLocation type="plasmid" evidence="1 2">
    <name>pHLB</name>
</geneLocation>
<accession>A0AA47JNC5</accession>
<dbReference type="EMBL" id="CP114197">
    <property type="protein sequence ID" value="WAT93829.1"/>
    <property type="molecule type" value="Genomic_DNA"/>
</dbReference>
<dbReference type="Proteomes" id="UP001156560">
    <property type="component" value="Plasmid pHLB"/>
</dbReference>
<dbReference type="RefSeq" id="WP_086371390.1">
    <property type="nucleotide sequence ID" value="NZ_CP114197.1"/>
</dbReference>
<reference evidence="1" key="1">
    <citation type="submission" date="2023-06" db="EMBL/GenBank/DDBJ databases">
        <title>Vibrio parahaemolyticus become highly virulent by producing novel Tc toxins.</title>
        <authorList>
            <person name="Yang F."/>
            <person name="You Y."/>
            <person name="Lai Q."/>
            <person name="Xu L."/>
            <person name="Li F."/>
        </authorList>
    </citation>
    <scope>NUCLEOTIDE SEQUENCE</scope>
    <source>
        <strain evidence="1">Vp-HL-202005</strain>
        <plasmid evidence="1">pHLB</plasmid>
    </source>
</reference>
<dbReference type="AlphaFoldDB" id="A0AA47JNC5"/>
<proteinExistence type="predicted"/>
<keyword evidence="1" id="KW-0614">Plasmid</keyword>
<gene>
    <name evidence="1" type="primary">mobC</name>
    <name evidence="1" type="ORF">O1Q84_26965</name>
</gene>
<organism evidence="1 2">
    <name type="scientific">Vibrio parahaemolyticus</name>
    <dbReference type="NCBI Taxonomy" id="670"/>
    <lineage>
        <taxon>Bacteria</taxon>
        <taxon>Pseudomonadati</taxon>
        <taxon>Pseudomonadota</taxon>
        <taxon>Gammaproteobacteria</taxon>
        <taxon>Vibrionales</taxon>
        <taxon>Vibrionaceae</taxon>
        <taxon>Vibrio</taxon>
    </lineage>
</organism>